<dbReference type="Proteomes" id="UP000623129">
    <property type="component" value="Unassembled WGS sequence"/>
</dbReference>
<sequence>MPRHIFNSSIITENITSTVGATAGFLLVCAALLLACASHSQPWRRIVSSMSFRRSEPVISVYQVQPGVEGEPCIWQKGILMGEKCQLPDYSGVITYDTAGNLVVPGRPRAVPSLNW</sequence>
<reference evidence="1" key="1">
    <citation type="submission" date="2020-01" db="EMBL/GenBank/DDBJ databases">
        <title>Genome sequence of Kobresia littledalei, the first chromosome-level genome in the family Cyperaceae.</title>
        <authorList>
            <person name="Qu G."/>
        </authorList>
    </citation>
    <scope>NUCLEOTIDE SEQUENCE</scope>
    <source>
        <strain evidence="1">C.B.Clarke</strain>
        <tissue evidence="1">Leaf</tissue>
    </source>
</reference>
<accession>A0A833QTD1</accession>
<gene>
    <name evidence="1" type="ORF">FCM35_KLT01161</name>
</gene>
<comment type="caution">
    <text evidence="1">The sequence shown here is derived from an EMBL/GenBank/DDBJ whole genome shotgun (WGS) entry which is preliminary data.</text>
</comment>
<dbReference type="OrthoDB" id="1840737at2759"/>
<evidence type="ECO:0000313" key="1">
    <source>
        <dbReference type="EMBL" id="KAF3333470.1"/>
    </source>
</evidence>
<dbReference type="AlphaFoldDB" id="A0A833QTD1"/>
<organism evidence="1 2">
    <name type="scientific">Carex littledalei</name>
    <dbReference type="NCBI Taxonomy" id="544730"/>
    <lineage>
        <taxon>Eukaryota</taxon>
        <taxon>Viridiplantae</taxon>
        <taxon>Streptophyta</taxon>
        <taxon>Embryophyta</taxon>
        <taxon>Tracheophyta</taxon>
        <taxon>Spermatophyta</taxon>
        <taxon>Magnoliopsida</taxon>
        <taxon>Liliopsida</taxon>
        <taxon>Poales</taxon>
        <taxon>Cyperaceae</taxon>
        <taxon>Cyperoideae</taxon>
        <taxon>Cariceae</taxon>
        <taxon>Carex</taxon>
        <taxon>Carex subgen. Euthyceras</taxon>
    </lineage>
</organism>
<dbReference type="PANTHER" id="PTHR33237:SF4">
    <property type="entry name" value="F14O23.12"/>
    <property type="match status" value="1"/>
</dbReference>
<proteinExistence type="predicted"/>
<protein>
    <submittedName>
        <fullName evidence="1">Uncharacterized protein</fullName>
    </submittedName>
</protein>
<name>A0A833QTD1_9POAL</name>
<dbReference type="EMBL" id="SWLB01000010">
    <property type="protein sequence ID" value="KAF3333470.1"/>
    <property type="molecule type" value="Genomic_DNA"/>
</dbReference>
<dbReference type="PANTHER" id="PTHR33237">
    <property type="entry name" value="F2P16.13 PROTEIN-RELATED"/>
    <property type="match status" value="1"/>
</dbReference>
<keyword evidence="2" id="KW-1185">Reference proteome</keyword>
<evidence type="ECO:0000313" key="2">
    <source>
        <dbReference type="Proteomes" id="UP000623129"/>
    </source>
</evidence>